<evidence type="ECO:0000256" key="5">
    <source>
        <dbReference type="ARBA" id="ARBA00022729"/>
    </source>
</evidence>
<dbReference type="InterPro" id="IPR020863">
    <property type="entry name" value="MACPF_CS"/>
</dbReference>
<keyword evidence="13" id="KW-1185">Reference proteome</keyword>
<dbReference type="Ensembl" id="ENSVKKT00000000490.1">
    <property type="protein sequence ID" value="ENSVKKP00000000470.1"/>
    <property type="gene ID" value="ENSVKKG00000000425.1"/>
</dbReference>
<name>A0A8D2IPJ6_VARKO</name>
<evidence type="ECO:0000313" key="13">
    <source>
        <dbReference type="Proteomes" id="UP000694545"/>
    </source>
</evidence>
<keyword evidence="4" id="KW-0964">Secreted</keyword>
<dbReference type="GO" id="GO:0022829">
    <property type="term" value="F:wide pore channel activity"/>
    <property type="evidence" value="ECO:0007669"/>
    <property type="project" value="TreeGrafter"/>
</dbReference>
<evidence type="ECO:0000256" key="6">
    <source>
        <dbReference type="ARBA" id="ARBA00022852"/>
    </source>
</evidence>
<reference evidence="12" key="2">
    <citation type="submission" date="2025-09" db="UniProtKB">
        <authorList>
            <consortium name="Ensembl"/>
        </authorList>
    </citation>
    <scope>IDENTIFICATION</scope>
</reference>
<keyword evidence="7" id="KW-0472">Membrane</keyword>
<dbReference type="Pfam" id="PF01823">
    <property type="entry name" value="MACPF"/>
    <property type="match status" value="1"/>
</dbReference>
<dbReference type="GO" id="GO:0001771">
    <property type="term" value="P:immunological synapse formation"/>
    <property type="evidence" value="ECO:0007669"/>
    <property type="project" value="TreeGrafter"/>
</dbReference>
<dbReference type="AlphaFoldDB" id="A0A8D2IPJ6"/>
<dbReference type="PANTHER" id="PTHR46096:SF3">
    <property type="entry name" value="PERFORIN-1"/>
    <property type="match status" value="1"/>
</dbReference>
<feature type="chain" id="PRO_5034518104" description="Perforin-1-like" evidence="9">
    <location>
        <begin position="27"/>
        <end position="538"/>
    </location>
</feature>
<organism evidence="12 13">
    <name type="scientific">Varanus komodoensis</name>
    <name type="common">Komodo dragon</name>
    <dbReference type="NCBI Taxonomy" id="61221"/>
    <lineage>
        <taxon>Eukaryota</taxon>
        <taxon>Metazoa</taxon>
        <taxon>Chordata</taxon>
        <taxon>Craniata</taxon>
        <taxon>Vertebrata</taxon>
        <taxon>Euteleostomi</taxon>
        <taxon>Lepidosauria</taxon>
        <taxon>Squamata</taxon>
        <taxon>Bifurcata</taxon>
        <taxon>Unidentata</taxon>
        <taxon>Episquamata</taxon>
        <taxon>Toxicofera</taxon>
        <taxon>Anguimorpha</taxon>
        <taxon>Paleoanguimorpha</taxon>
        <taxon>Varanoidea</taxon>
        <taxon>Varanidae</taxon>
        <taxon>Varanus</taxon>
    </lineage>
</organism>
<feature type="signal peptide" evidence="9">
    <location>
        <begin position="1"/>
        <end position="26"/>
    </location>
</feature>
<evidence type="ECO:0000256" key="9">
    <source>
        <dbReference type="SAM" id="SignalP"/>
    </source>
</evidence>
<dbReference type="PROSITE" id="PS00279">
    <property type="entry name" value="MACPF_1"/>
    <property type="match status" value="1"/>
</dbReference>
<proteinExistence type="inferred from homology"/>
<dbReference type="GO" id="GO:0031640">
    <property type="term" value="P:killing of cells of another organism"/>
    <property type="evidence" value="ECO:0007669"/>
    <property type="project" value="UniProtKB-KW"/>
</dbReference>
<dbReference type="GO" id="GO:0005579">
    <property type="term" value="C:membrane attack complex"/>
    <property type="evidence" value="ECO:0007669"/>
    <property type="project" value="InterPro"/>
</dbReference>
<keyword evidence="6" id="KW-0204">Cytolysis</keyword>
<dbReference type="PROSITE" id="PS51412">
    <property type="entry name" value="MACPF_2"/>
    <property type="match status" value="1"/>
</dbReference>
<dbReference type="Proteomes" id="UP000694545">
    <property type="component" value="Unplaced"/>
</dbReference>
<accession>A0A8D2IPJ6</accession>
<dbReference type="InterPro" id="IPR052784">
    <property type="entry name" value="Perforin-1_pore-forming"/>
</dbReference>
<keyword evidence="5 9" id="KW-0732">Signal</keyword>
<evidence type="ECO:0000259" key="10">
    <source>
        <dbReference type="PROSITE" id="PS50004"/>
    </source>
</evidence>
<evidence type="ECO:0000256" key="3">
    <source>
        <dbReference type="ARBA" id="ARBA00009214"/>
    </source>
</evidence>
<dbReference type="GO" id="GO:0001913">
    <property type="term" value="P:T cell mediated cytotoxicity"/>
    <property type="evidence" value="ECO:0007669"/>
    <property type="project" value="TreeGrafter"/>
</dbReference>
<dbReference type="PANTHER" id="PTHR46096">
    <property type="entry name" value="PERFORIN-1"/>
    <property type="match status" value="1"/>
</dbReference>
<dbReference type="Gene3D" id="2.60.40.150">
    <property type="entry name" value="C2 domain"/>
    <property type="match status" value="1"/>
</dbReference>
<dbReference type="PRINTS" id="PR00764">
    <property type="entry name" value="COMPLEMENTC9"/>
</dbReference>
<dbReference type="SUPFAM" id="SSF49562">
    <property type="entry name" value="C2 domain (Calcium/lipid-binding domain, CaLB)"/>
    <property type="match status" value="1"/>
</dbReference>
<dbReference type="InterPro" id="IPR000008">
    <property type="entry name" value="C2_dom"/>
</dbReference>
<dbReference type="SMART" id="SM00457">
    <property type="entry name" value="MACPF"/>
    <property type="match status" value="1"/>
</dbReference>
<evidence type="ECO:0008006" key="14">
    <source>
        <dbReference type="Google" id="ProtNLM"/>
    </source>
</evidence>
<dbReference type="SMART" id="SM00239">
    <property type="entry name" value="C2"/>
    <property type="match status" value="1"/>
</dbReference>
<protein>
    <recommendedName>
        <fullName evidence="14">Perforin-1-like</fullName>
    </recommendedName>
</protein>
<gene>
    <name evidence="12" type="primary">LOC123019486</name>
</gene>
<evidence type="ECO:0000256" key="4">
    <source>
        <dbReference type="ARBA" id="ARBA00022525"/>
    </source>
</evidence>
<dbReference type="InterPro" id="IPR020864">
    <property type="entry name" value="MACPF"/>
</dbReference>
<evidence type="ECO:0000256" key="1">
    <source>
        <dbReference type="ARBA" id="ARBA00004370"/>
    </source>
</evidence>
<comment type="subcellular location">
    <subcellularLocation>
        <location evidence="1">Membrane</location>
    </subcellularLocation>
    <subcellularLocation>
        <location evidence="2">Secreted</location>
    </subcellularLocation>
</comment>
<evidence type="ECO:0000313" key="12">
    <source>
        <dbReference type="Ensembl" id="ENSVKKP00000000470.1"/>
    </source>
</evidence>
<dbReference type="GO" id="GO:0051607">
    <property type="term" value="P:defense response to virus"/>
    <property type="evidence" value="ECO:0007669"/>
    <property type="project" value="TreeGrafter"/>
</dbReference>
<dbReference type="InterPro" id="IPR001862">
    <property type="entry name" value="MAC_perforin"/>
</dbReference>
<reference evidence="12" key="1">
    <citation type="submission" date="2025-08" db="UniProtKB">
        <authorList>
            <consortium name="Ensembl"/>
        </authorList>
    </citation>
    <scope>IDENTIFICATION</scope>
</reference>
<dbReference type="InterPro" id="IPR035892">
    <property type="entry name" value="C2_domain_sf"/>
</dbReference>
<evidence type="ECO:0000256" key="7">
    <source>
        <dbReference type="ARBA" id="ARBA00023136"/>
    </source>
</evidence>
<dbReference type="PROSITE" id="PS50004">
    <property type="entry name" value="C2"/>
    <property type="match status" value="1"/>
</dbReference>
<evidence type="ECO:0000259" key="11">
    <source>
        <dbReference type="PROSITE" id="PS51412"/>
    </source>
</evidence>
<feature type="domain" description="C2" evidence="10">
    <location>
        <begin position="400"/>
        <end position="517"/>
    </location>
</feature>
<dbReference type="Pfam" id="PF00168">
    <property type="entry name" value="C2"/>
    <property type="match status" value="1"/>
</dbReference>
<evidence type="ECO:0000256" key="8">
    <source>
        <dbReference type="ARBA" id="ARBA00023157"/>
    </source>
</evidence>
<keyword evidence="8" id="KW-1015">Disulfide bond</keyword>
<feature type="domain" description="MACPF" evidence="11">
    <location>
        <begin position="30"/>
        <end position="381"/>
    </location>
</feature>
<sequence length="538" mass="61229">MAIRLLFRAALFTFLSLLQPIACGHCQQFPRTICRKHAAFVPGHSFIGEGVDITTLEGKGAYVVDTSRWQGPNGTCTLCRNPLMEGQLQKLPLAAVDWRVHSDCRRHMSSSMEHSDVDVANAVAKEVKNDWKSHLGLHPEEGIDEKMDQQLPKAQVAFAASHSWMTLYAHERSRQDSHVFFRQEVSCEYYSCVFHVSPLLLASDFSWAVGNLPRKHDPEEYQHFIDIYGTHYISQVQLGGQVRHLIALQTCAMAWKDLSAADIKQCFSWEISLGYQWLSGARSLGSNCKDLWRGQGQGKFFNSYHMQHTDVMGGDKQVEMLFLESGEVQRFSEWMESAKAKPGLVSYSLLPLHTLLRRRDPRRDLLRQAIVTHIRQRALIRNCPPDCPHWSSQEHCACMCRGSSVTNKKCCAREEGMAHLKFHIDNGSNLWGDRFTATDAYVKVFFQGQVQQTKVIGNDNDPWWQATLDFGTVTLSGHNRFAVELWDNDVWHDDLLQRCWEKLEAGINIPRKCHASYGYVAYSYSLECGRTMGGAHLS</sequence>
<comment type="similarity">
    <text evidence="3">Belongs to the complement C6/C7/C8/C9 family.</text>
</comment>
<dbReference type="OMA" id="DNPQWSE"/>
<evidence type="ECO:0000256" key="2">
    <source>
        <dbReference type="ARBA" id="ARBA00004613"/>
    </source>
</evidence>
<dbReference type="GO" id="GO:0005576">
    <property type="term" value="C:extracellular region"/>
    <property type="evidence" value="ECO:0007669"/>
    <property type="project" value="UniProtKB-SubCell"/>
</dbReference>